<comment type="caution">
    <text evidence="1">The sequence shown here is derived from an EMBL/GenBank/DDBJ whole genome shotgun (WGS) entry which is preliminary data.</text>
</comment>
<dbReference type="InterPro" id="IPR023198">
    <property type="entry name" value="PGP-like_dom2"/>
</dbReference>
<dbReference type="InterPro" id="IPR041492">
    <property type="entry name" value="HAD_2"/>
</dbReference>
<keyword evidence="2" id="KW-1185">Reference proteome</keyword>
<dbReference type="PANTHER" id="PTHR43434">
    <property type="entry name" value="PHOSPHOGLYCOLATE PHOSPHATASE"/>
    <property type="match status" value="1"/>
</dbReference>
<dbReference type="RefSeq" id="WP_317560100.1">
    <property type="nucleotide sequence ID" value="NZ_JAWLIP010000001.1"/>
</dbReference>
<dbReference type="Pfam" id="PF13419">
    <property type="entry name" value="HAD_2"/>
    <property type="match status" value="1"/>
</dbReference>
<sequence>MAQMEKRAAVLFDLDGTLTNPFVGISSCIRHAMEKMGRTAPDDATIRSHIGPPLQVTFATFLDTSDEARIWEAVGHYRERYQDVGKFENELIPGIRETLSHCVDAGHFLSVATSKMEAYSKDIIAHFDLARFFDAVHGSAPDGTNANKADLIRHIIASEGIEPENTVMIGDRLHDVAGGKANGVPAIGVLWGFGDRAELAEAGAVGIVEEPAELAVEIDRVLAAETV</sequence>
<name>A0ABU4AEP7_9HYPH</name>
<reference evidence="1 2" key="1">
    <citation type="submission" date="2023-10" db="EMBL/GenBank/DDBJ databases">
        <authorList>
            <person name="Venkata Ramana C."/>
            <person name="Sasikala C."/>
            <person name="Dhurka M."/>
        </authorList>
    </citation>
    <scope>NUCLEOTIDE SEQUENCE [LARGE SCALE GENOMIC DNA]</scope>
    <source>
        <strain evidence="1 2">KCTC 32151</strain>
    </source>
</reference>
<dbReference type="SUPFAM" id="SSF56784">
    <property type="entry name" value="HAD-like"/>
    <property type="match status" value="1"/>
</dbReference>
<gene>
    <name evidence="1" type="ORF">R2G56_00350</name>
</gene>
<accession>A0ABU4AEP7</accession>
<dbReference type="Proteomes" id="UP001185659">
    <property type="component" value="Unassembled WGS sequence"/>
</dbReference>
<organism evidence="1 2">
    <name type="scientific">Nitratireductor aquimarinus</name>
    <dbReference type="NCBI Taxonomy" id="889300"/>
    <lineage>
        <taxon>Bacteria</taxon>
        <taxon>Pseudomonadati</taxon>
        <taxon>Pseudomonadota</taxon>
        <taxon>Alphaproteobacteria</taxon>
        <taxon>Hyphomicrobiales</taxon>
        <taxon>Phyllobacteriaceae</taxon>
        <taxon>Nitratireductor</taxon>
    </lineage>
</organism>
<dbReference type="EMBL" id="JAWLIP010000001">
    <property type="protein sequence ID" value="MDV6224725.1"/>
    <property type="molecule type" value="Genomic_DNA"/>
</dbReference>
<dbReference type="InterPro" id="IPR050155">
    <property type="entry name" value="HAD-like_hydrolase_sf"/>
</dbReference>
<dbReference type="PROSITE" id="PS51257">
    <property type="entry name" value="PROKAR_LIPOPROTEIN"/>
    <property type="match status" value="1"/>
</dbReference>
<dbReference type="Gene3D" id="3.40.50.1000">
    <property type="entry name" value="HAD superfamily/HAD-like"/>
    <property type="match status" value="1"/>
</dbReference>
<dbReference type="InterPro" id="IPR036412">
    <property type="entry name" value="HAD-like_sf"/>
</dbReference>
<dbReference type="PANTHER" id="PTHR43434:SF20">
    <property type="entry name" value="5'-NUCLEOTIDASE"/>
    <property type="match status" value="1"/>
</dbReference>
<evidence type="ECO:0000313" key="2">
    <source>
        <dbReference type="Proteomes" id="UP001185659"/>
    </source>
</evidence>
<protein>
    <submittedName>
        <fullName evidence="1">HAD hydrolase-like protein</fullName>
    </submittedName>
</protein>
<evidence type="ECO:0000313" key="1">
    <source>
        <dbReference type="EMBL" id="MDV6224725.1"/>
    </source>
</evidence>
<proteinExistence type="predicted"/>
<dbReference type="InterPro" id="IPR023214">
    <property type="entry name" value="HAD_sf"/>
</dbReference>
<dbReference type="Gene3D" id="1.10.150.240">
    <property type="entry name" value="Putative phosphatase, domain 2"/>
    <property type="match status" value="1"/>
</dbReference>